<dbReference type="EMBL" id="VOBR01000007">
    <property type="protein sequence ID" value="TWP51734.1"/>
    <property type="molecule type" value="Genomic_DNA"/>
</dbReference>
<sequence>MRAGSPSSHSQVEPSQNGKPLSACETALSTNSALADESIHLMSALQLAGYPHVIGTLWAINDRIAADIADNFYAALTEADTSRSAHALDHAIHTTRARFPDTPSLWAAHIHTGA</sequence>
<proteinExistence type="predicted"/>
<feature type="domain" description="CHAT" evidence="2">
    <location>
        <begin position="21"/>
        <end position="113"/>
    </location>
</feature>
<feature type="region of interest" description="Disordered" evidence="1">
    <location>
        <begin position="1"/>
        <end position="23"/>
    </location>
</feature>
<comment type="caution">
    <text evidence="3">The sequence shown here is derived from an EMBL/GenBank/DDBJ whole genome shotgun (WGS) entry which is preliminary data.</text>
</comment>
<accession>A0A563EX79</accession>
<protein>
    <submittedName>
        <fullName evidence="3">CHAT domain-containing protein</fullName>
    </submittedName>
</protein>
<feature type="compositionally biased region" description="Polar residues" evidence="1">
    <location>
        <begin position="1"/>
        <end position="19"/>
    </location>
</feature>
<name>A0A563EX79_9PSEU</name>
<gene>
    <name evidence="3" type="ORF">FKR81_12775</name>
</gene>
<evidence type="ECO:0000256" key="1">
    <source>
        <dbReference type="SAM" id="MobiDB-lite"/>
    </source>
</evidence>
<evidence type="ECO:0000313" key="4">
    <source>
        <dbReference type="Proteomes" id="UP000316639"/>
    </source>
</evidence>
<dbReference type="Pfam" id="PF12770">
    <property type="entry name" value="CHAT"/>
    <property type="match status" value="1"/>
</dbReference>
<evidence type="ECO:0000259" key="2">
    <source>
        <dbReference type="Pfam" id="PF12770"/>
    </source>
</evidence>
<keyword evidence="4" id="KW-1185">Reference proteome</keyword>
<dbReference type="OrthoDB" id="3206999at2"/>
<dbReference type="InterPro" id="IPR024983">
    <property type="entry name" value="CHAT_dom"/>
</dbReference>
<evidence type="ECO:0000313" key="3">
    <source>
        <dbReference type="EMBL" id="TWP51734.1"/>
    </source>
</evidence>
<dbReference type="AlphaFoldDB" id="A0A563EX79"/>
<dbReference type="RefSeq" id="WP_146351374.1">
    <property type="nucleotide sequence ID" value="NZ_VOBR01000007.1"/>
</dbReference>
<organism evidence="3 4">
    <name type="scientific">Lentzea tibetensis</name>
    <dbReference type="NCBI Taxonomy" id="2591470"/>
    <lineage>
        <taxon>Bacteria</taxon>
        <taxon>Bacillati</taxon>
        <taxon>Actinomycetota</taxon>
        <taxon>Actinomycetes</taxon>
        <taxon>Pseudonocardiales</taxon>
        <taxon>Pseudonocardiaceae</taxon>
        <taxon>Lentzea</taxon>
    </lineage>
</organism>
<dbReference type="Proteomes" id="UP000316639">
    <property type="component" value="Unassembled WGS sequence"/>
</dbReference>
<reference evidence="3 4" key="1">
    <citation type="submission" date="2019-07" db="EMBL/GenBank/DDBJ databases">
        <title>Lentzea xizangensis sp. nov., isolated from Qinghai-Tibetan Plateau Soils.</title>
        <authorList>
            <person name="Huang J."/>
        </authorList>
    </citation>
    <scope>NUCLEOTIDE SEQUENCE [LARGE SCALE GENOMIC DNA]</scope>
    <source>
        <strain evidence="3 4">FXJ1.1311</strain>
    </source>
</reference>